<organism evidence="3 4">
    <name type="scientific">Candidatus Thalassospirochaeta sargassi</name>
    <dbReference type="NCBI Taxonomy" id="3119039"/>
    <lineage>
        <taxon>Bacteria</taxon>
        <taxon>Pseudomonadati</taxon>
        <taxon>Spirochaetota</taxon>
        <taxon>Spirochaetia</taxon>
        <taxon>Spirochaetales</taxon>
        <taxon>Spirochaetaceae</taxon>
        <taxon>Candidatus Thalassospirochaeta</taxon>
    </lineage>
</organism>
<dbReference type="Gene3D" id="1.20.144.10">
    <property type="entry name" value="Phosphatidic acid phosphatase type 2/haloperoxidase"/>
    <property type="match status" value="1"/>
</dbReference>
<keyword evidence="1" id="KW-0812">Transmembrane</keyword>
<keyword evidence="1" id="KW-0472">Membrane</keyword>
<evidence type="ECO:0000313" key="3">
    <source>
        <dbReference type="EMBL" id="MDC7226925.1"/>
    </source>
</evidence>
<comment type="caution">
    <text evidence="3">The sequence shown here is derived from an EMBL/GenBank/DDBJ whole genome shotgun (WGS) entry which is preliminary data.</text>
</comment>
<reference evidence="3 4" key="1">
    <citation type="submission" date="2022-12" db="EMBL/GenBank/DDBJ databases">
        <title>Metagenome assembled genome from gulf of manar.</title>
        <authorList>
            <person name="Kohli P."/>
            <person name="Pk S."/>
            <person name="Venkata Ramana C."/>
            <person name="Sasikala C."/>
        </authorList>
    </citation>
    <scope>NUCLEOTIDE SEQUENCE [LARGE SCALE GENOMIC DNA]</scope>
    <source>
        <strain evidence="3">JB008</strain>
    </source>
</reference>
<dbReference type="SMART" id="SM00014">
    <property type="entry name" value="acidPPc"/>
    <property type="match status" value="1"/>
</dbReference>
<protein>
    <submittedName>
        <fullName evidence="3">Phosphatase PAP2 family protein</fullName>
    </submittedName>
</protein>
<dbReference type="Pfam" id="PF01569">
    <property type="entry name" value="PAP2"/>
    <property type="match status" value="1"/>
</dbReference>
<sequence>MQIQILRFFSEISTPFLDTVAEAVTMLGEQYVYIIIITFLYWNVSKREGFKLAAAFMYSAVVNSVLKIAFHKPRPFEKLNFIEGKRVETATGYSFPSGHTQGATVFYITLAQIIRRRWFSVLAIVLSLLVGVSRIYLGVHWPVDVIGGLIFGIIMAYVICTIIDKFYDDRARLRMIFFRMQTVIIVLTAGLFIFDLTYLKGSMKIEDFFKISGLSCGVIYGFFFEGRFTDFSPSDAGWFRKLLRYIIGLAAAIALMAGFEILLPDHYSADFFRYLIIGAWVTFLWPAAGVYLRLFNRESRV</sequence>
<dbReference type="PANTHER" id="PTHR14969:SF13">
    <property type="entry name" value="AT30094P"/>
    <property type="match status" value="1"/>
</dbReference>
<dbReference type="Proteomes" id="UP001221217">
    <property type="component" value="Unassembled WGS sequence"/>
</dbReference>
<proteinExistence type="predicted"/>
<feature type="transmembrane region" description="Helical" evidence="1">
    <location>
        <begin position="118"/>
        <end position="139"/>
    </location>
</feature>
<feature type="transmembrane region" description="Helical" evidence="1">
    <location>
        <begin position="20"/>
        <end position="44"/>
    </location>
</feature>
<keyword evidence="1" id="KW-1133">Transmembrane helix</keyword>
<accession>A0AAJ1MMS8</accession>
<dbReference type="EMBL" id="JAQQAL010000020">
    <property type="protein sequence ID" value="MDC7226925.1"/>
    <property type="molecule type" value="Genomic_DNA"/>
</dbReference>
<dbReference type="AlphaFoldDB" id="A0AAJ1MMS8"/>
<gene>
    <name evidence="3" type="ORF">PQJ61_09195</name>
</gene>
<evidence type="ECO:0000259" key="2">
    <source>
        <dbReference type="SMART" id="SM00014"/>
    </source>
</evidence>
<evidence type="ECO:0000313" key="4">
    <source>
        <dbReference type="Proteomes" id="UP001221217"/>
    </source>
</evidence>
<evidence type="ECO:0000256" key="1">
    <source>
        <dbReference type="SAM" id="Phobius"/>
    </source>
</evidence>
<feature type="domain" description="Phosphatidic acid phosphatase type 2/haloperoxidase" evidence="2">
    <location>
        <begin position="50"/>
        <end position="160"/>
    </location>
</feature>
<feature type="transmembrane region" description="Helical" evidence="1">
    <location>
        <begin position="145"/>
        <end position="164"/>
    </location>
</feature>
<feature type="transmembrane region" description="Helical" evidence="1">
    <location>
        <begin position="176"/>
        <end position="199"/>
    </location>
</feature>
<name>A0AAJ1MMS8_9SPIO</name>
<feature type="transmembrane region" description="Helical" evidence="1">
    <location>
        <begin position="211"/>
        <end position="230"/>
    </location>
</feature>
<dbReference type="InterPro" id="IPR036938">
    <property type="entry name" value="PAP2/HPO_sf"/>
</dbReference>
<dbReference type="InterPro" id="IPR000326">
    <property type="entry name" value="PAP2/HPO"/>
</dbReference>
<dbReference type="PANTHER" id="PTHR14969">
    <property type="entry name" value="SPHINGOSINE-1-PHOSPHATE PHOSPHOHYDROLASE"/>
    <property type="match status" value="1"/>
</dbReference>
<feature type="transmembrane region" description="Helical" evidence="1">
    <location>
        <begin position="242"/>
        <end position="259"/>
    </location>
</feature>
<feature type="transmembrane region" description="Helical" evidence="1">
    <location>
        <begin position="271"/>
        <end position="292"/>
    </location>
</feature>
<dbReference type="SUPFAM" id="SSF48317">
    <property type="entry name" value="Acid phosphatase/Vanadium-dependent haloperoxidase"/>
    <property type="match status" value="1"/>
</dbReference>